<evidence type="ECO:0000256" key="1">
    <source>
        <dbReference type="ARBA" id="ARBA00004141"/>
    </source>
</evidence>
<accession>A0A814DVH3</accession>
<dbReference type="AlphaFoldDB" id="A0A814DVH3"/>
<dbReference type="Proteomes" id="UP000663828">
    <property type="component" value="Unassembled WGS sequence"/>
</dbReference>
<organism evidence="10 13">
    <name type="scientific">Adineta ricciae</name>
    <name type="common">Rotifer</name>
    <dbReference type="NCBI Taxonomy" id="249248"/>
    <lineage>
        <taxon>Eukaryota</taxon>
        <taxon>Metazoa</taxon>
        <taxon>Spiralia</taxon>
        <taxon>Gnathifera</taxon>
        <taxon>Rotifera</taxon>
        <taxon>Eurotatoria</taxon>
        <taxon>Bdelloidea</taxon>
        <taxon>Adinetida</taxon>
        <taxon>Adinetidae</taxon>
        <taxon>Adineta</taxon>
    </lineage>
</organism>
<keyword evidence="2 8" id="KW-0812">Transmembrane</keyword>
<dbReference type="Gene3D" id="1.20.1070.10">
    <property type="entry name" value="Rhodopsin 7-helix transmembrane proteins"/>
    <property type="match status" value="1"/>
</dbReference>
<evidence type="ECO:0000256" key="6">
    <source>
        <dbReference type="ARBA" id="ARBA00023170"/>
    </source>
</evidence>
<feature type="transmembrane region" description="Helical" evidence="8">
    <location>
        <begin position="137"/>
        <end position="159"/>
    </location>
</feature>
<feature type="transmembrane region" description="Helical" evidence="8">
    <location>
        <begin position="95"/>
        <end position="116"/>
    </location>
</feature>
<feature type="transmembrane region" description="Helical" evidence="8">
    <location>
        <begin position="263"/>
        <end position="287"/>
    </location>
</feature>
<dbReference type="PROSITE" id="PS50262">
    <property type="entry name" value="G_PROTEIN_RECEP_F1_2"/>
    <property type="match status" value="1"/>
</dbReference>
<keyword evidence="3 8" id="KW-1133">Transmembrane helix</keyword>
<dbReference type="EMBL" id="CAJNOR010001751">
    <property type="protein sequence ID" value="CAF1193765.1"/>
    <property type="molecule type" value="Genomic_DNA"/>
</dbReference>
<comment type="caution">
    <text evidence="10">The sequence shown here is derived from an EMBL/GenBank/DDBJ whole genome shotgun (WGS) entry which is preliminary data.</text>
</comment>
<evidence type="ECO:0000313" key="12">
    <source>
        <dbReference type="Proteomes" id="UP000663828"/>
    </source>
</evidence>
<keyword evidence="4" id="KW-0297">G-protein coupled receptor</keyword>
<name>A0A814DVH3_ADIRI</name>
<feature type="transmembrane region" description="Helical" evidence="8">
    <location>
        <begin position="55"/>
        <end position="75"/>
    </location>
</feature>
<evidence type="ECO:0000313" key="10">
    <source>
        <dbReference type="EMBL" id="CAF0960912.1"/>
    </source>
</evidence>
<dbReference type="Proteomes" id="UP000663852">
    <property type="component" value="Unassembled WGS sequence"/>
</dbReference>
<dbReference type="PANTHER" id="PTHR24243:SF230">
    <property type="entry name" value="G-PROTEIN COUPLED RECEPTORS FAMILY 1 PROFILE DOMAIN-CONTAINING PROTEIN"/>
    <property type="match status" value="1"/>
</dbReference>
<keyword evidence="12" id="KW-1185">Reference proteome</keyword>
<feature type="transmembrane region" description="Helical" evidence="8">
    <location>
        <begin position="171"/>
        <end position="198"/>
    </location>
</feature>
<evidence type="ECO:0000256" key="4">
    <source>
        <dbReference type="ARBA" id="ARBA00023040"/>
    </source>
</evidence>
<evidence type="ECO:0000313" key="11">
    <source>
        <dbReference type="EMBL" id="CAF1193765.1"/>
    </source>
</evidence>
<feature type="transmembrane region" description="Helical" evidence="8">
    <location>
        <begin position="20"/>
        <end position="43"/>
    </location>
</feature>
<dbReference type="InterPro" id="IPR017452">
    <property type="entry name" value="GPCR_Rhodpsn_7TM"/>
</dbReference>
<proteinExistence type="predicted"/>
<dbReference type="EMBL" id="CAJNOJ010000049">
    <property type="protein sequence ID" value="CAF0960912.1"/>
    <property type="molecule type" value="Genomic_DNA"/>
</dbReference>
<dbReference type="PANTHER" id="PTHR24243">
    <property type="entry name" value="G-PROTEIN COUPLED RECEPTOR"/>
    <property type="match status" value="1"/>
</dbReference>
<evidence type="ECO:0000256" key="8">
    <source>
        <dbReference type="SAM" id="Phobius"/>
    </source>
</evidence>
<evidence type="ECO:0000259" key="9">
    <source>
        <dbReference type="PROSITE" id="PS50262"/>
    </source>
</evidence>
<gene>
    <name evidence="10" type="ORF">EDS130_LOCUS12846</name>
    <name evidence="11" type="ORF">XAT740_LOCUS23273</name>
</gene>
<feature type="transmembrane region" description="Helical" evidence="8">
    <location>
        <begin position="219"/>
        <end position="243"/>
    </location>
</feature>
<reference evidence="10" key="1">
    <citation type="submission" date="2021-02" db="EMBL/GenBank/DDBJ databases">
        <authorList>
            <person name="Nowell W R."/>
        </authorList>
    </citation>
    <scope>NUCLEOTIDE SEQUENCE</scope>
</reference>
<evidence type="ECO:0000256" key="2">
    <source>
        <dbReference type="ARBA" id="ARBA00022692"/>
    </source>
</evidence>
<dbReference type="OrthoDB" id="9991603at2759"/>
<dbReference type="GO" id="GO:0004930">
    <property type="term" value="F:G protein-coupled receptor activity"/>
    <property type="evidence" value="ECO:0007669"/>
    <property type="project" value="UniProtKB-KW"/>
</dbReference>
<protein>
    <recommendedName>
        <fullName evidence="9">G-protein coupled receptors family 1 profile domain-containing protein</fullName>
    </recommendedName>
</protein>
<keyword evidence="6" id="KW-0675">Receptor</keyword>
<dbReference type="GO" id="GO:0005886">
    <property type="term" value="C:plasma membrane"/>
    <property type="evidence" value="ECO:0007669"/>
    <property type="project" value="TreeGrafter"/>
</dbReference>
<evidence type="ECO:0000313" key="13">
    <source>
        <dbReference type="Proteomes" id="UP000663852"/>
    </source>
</evidence>
<evidence type="ECO:0000256" key="3">
    <source>
        <dbReference type="ARBA" id="ARBA00022989"/>
    </source>
</evidence>
<dbReference type="SUPFAM" id="SSF81321">
    <property type="entry name" value="Family A G protein-coupled receptor-like"/>
    <property type="match status" value="1"/>
</dbReference>
<feature type="domain" description="G-protein coupled receptors family 1 profile" evidence="9">
    <location>
        <begin position="34"/>
        <end position="284"/>
    </location>
</feature>
<sequence length="324" mass="36722">MSNSTFTLPARLNTLQEQLTYIVLPVYIVLGIFGNGFCIAYFLQRSQRSSSCAFYLLLAAIVNMLAVVFGVTTNIVNLWKSIATTSLIYCKLRMYINHTLIFIGRSFTILASIDIYSMTSQKLTHRVFSQHSYAIKYAIAVVICCPLIAVHIPIMNTIVAGQCVMTGVYSLIFAIYQMLIAGVIPPIAMVTFSCLAYFNMQKLNIRQDNLIKQQQQRQHLRMVITQIVVYIISAELVPITTLYKQLTANVIGKSQDQKAIEAFIVFLASNFLLYLNTWAAFFIYYATSSAFRLAFIRIFKKRFRIDALPMAEILNNTLPTNRNA</sequence>
<evidence type="ECO:0000256" key="7">
    <source>
        <dbReference type="ARBA" id="ARBA00023224"/>
    </source>
</evidence>
<evidence type="ECO:0000256" key="5">
    <source>
        <dbReference type="ARBA" id="ARBA00023136"/>
    </source>
</evidence>
<comment type="subcellular location">
    <subcellularLocation>
        <location evidence="1">Membrane</location>
        <topology evidence="1">Multi-pass membrane protein</topology>
    </subcellularLocation>
</comment>
<keyword evidence="5 8" id="KW-0472">Membrane</keyword>
<keyword evidence="7" id="KW-0807">Transducer</keyword>